<dbReference type="SUPFAM" id="SSF101478">
    <property type="entry name" value="ADP-ribosylglycohydrolase"/>
    <property type="match status" value="1"/>
</dbReference>
<dbReference type="EC" id="3.2.2.24" evidence="1"/>
<dbReference type="NCBIfam" id="TIGR02662">
    <property type="entry name" value="dinitro_DRAG"/>
    <property type="match status" value="1"/>
</dbReference>
<dbReference type="AlphaFoldDB" id="A0A380TK76"/>
<dbReference type="PANTHER" id="PTHR16222">
    <property type="entry name" value="ADP-RIBOSYLGLYCOHYDROLASE"/>
    <property type="match status" value="1"/>
</dbReference>
<dbReference type="InterPro" id="IPR050792">
    <property type="entry name" value="ADP-ribosylglycohydrolase"/>
</dbReference>
<protein>
    <submittedName>
        <fullName evidence="1">ADP-ribosyl-(Dinitrogen reductase) glycohydrolase</fullName>
        <ecNumber evidence="1">3.2.2.24</ecNumber>
    </submittedName>
</protein>
<proteinExistence type="predicted"/>
<dbReference type="GO" id="GO:0047407">
    <property type="term" value="F:ADP-ribosyl-[dinitrogen reductase] hydrolase activity"/>
    <property type="evidence" value="ECO:0007669"/>
    <property type="project" value="UniProtKB-EC"/>
</dbReference>
<dbReference type="InterPro" id="IPR005502">
    <property type="entry name" value="Ribosyl_crysJ1"/>
</dbReference>
<dbReference type="EMBL" id="UIDG01000655">
    <property type="protein sequence ID" value="SUS08960.1"/>
    <property type="molecule type" value="Genomic_DNA"/>
</dbReference>
<dbReference type="InterPro" id="IPR036705">
    <property type="entry name" value="Ribosyl_crysJ1_sf"/>
</dbReference>
<dbReference type="EMBL" id="UIDG01000528">
    <property type="protein sequence ID" value="SUS08081.1"/>
    <property type="molecule type" value="Genomic_DNA"/>
</dbReference>
<evidence type="ECO:0000313" key="1">
    <source>
        <dbReference type="EMBL" id="SUS08081.1"/>
    </source>
</evidence>
<accession>A0A380TK76</accession>
<dbReference type="Pfam" id="PF03747">
    <property type="entry name" value="ADP_ribosyl_GH"/>
    <property type="match status" value="1"/>
</dbReference>
<dbReference type="PANTHER" id="PTHR16222:SF12">
    <property type="entry name" value="ADP-RIBOSYLGLYCOHYDROLASE-RELATED"/>
    <property type="match status" value="1"/>
</dbReference>
<name>A0A380TK76_9ZZZZ</name>
<evidence type="ECO:0000313" key="2">
    <source>
        <dbReference type="EMBL" id="SUS08960.1"/>
    </source>
</evidence>
<dbReference type="InterPro" id="IPR013479">
    <property type="entry name" value="ADP-ribosyl_diN_reduct_hydro"/>
</dbReference>
<dbReference type="Gene3D" id="1.10.4080.10">
    <property type="entry name" value="ADP-ribosylation/Crystallin J1"/>
    <property type="match status" value="1"/>
</dbReference>
<keyword evidence="1" id="KW-0326">Glycosidase</keyword>
<reference evidence="1" key="1">
    <citation type="submission" date="2018-07" db="EMBL/GenBank/DDBJ databases">
        <authorList>
            <person name="Quirk P.G."/>
            <person name="Krulwich T.A."/>
        </authorList>
    </citation>
    <scope>NUCLEOTIDE SEQUENCE</scope>
</reference>
<organism evidence="1">
    <name type="scientific">metagenome</name>
    <dbReference type="NCBI Taxonomy" id="256318"/>
    <lineage>
        <taxon>unclassified sequences</taxon>
        <taxon>metagenomes</taxon>
    </lineage>
</organism>
<keyword evidence="1" id="KW-0378">Hydrolase</keyword>
<sequence length="313" mass="33331">MNRRQRANVIAEQDEATAIADRALGAYLGLAIGDALGATVAHLSAREIALEFGVHSRLIGGGWLGLKPGQVTDDTEMALCVGRALTKAGGWNLRAVCDELAAWLRSAPIDVGHACRRGFRRYIVEGTVQAVATEGHATNGACARNLPVVLACLDRTDLLDRYTLDQCHISHHHPLADAAALTLARMTRALILGHGMAAARTEANALVREHPVFMFKNYRGPCSADIVDTVRMVLCQYFEVSDPRACLIATVNQGDDADTSGALVGMLAGATWGAAALPVEWLRRLDRTIAAEIRAQVAALLQIAHVSSTAATA</sequence>
<gene>
    <name evidence="1" type="primary">draG</name>
    <name evidence="1" type="ORF">DF3PB_5740001</name>
    <name evidence="2" type="ORF">DF3PB_990001</name>
</gene>